<name>A0A1C3HDU4_SERMA</name>
<feature type="transmembrane region" description="Helical" evidence="1">
    <location>
        <begin position="23"/>
        <end position="40"/>
    </location>
</feature>
<keyword evidence="1" id="KW-0812">Transmembrane</keyword>
<feature type="transmembrane region" description="Helical" evidence="1">
    <location>
        <begin position="86"/>
        <end position="104"/>
    </location>
</feature>
<dbReference type="InterPro" id="IPR019251">
    <property type="entry name" value="DUF2231_TM"/>
</dbReference>
<protein>
    <recommendedName>
        <fullName evidence="2">DUF2231 domain-containing protein</fullName>
    </recommendedName>
</protein>
<proteinExistence type="predicted"/>
<keyword evidence="1" id="KW-0472">Membrane</keyword>
<keyword evidence="1" id="KW-1133">Transmembrane helix</keyword>
<gene>
    <name evidence="3" type="ORF">PWN146_01889</name>
</gene>
<dbReference type="Pfam" id="PF09990">
    <property type="entry name" value="DUF2231"/>
    <property type="match status" value="1"/>
</dbReference>
<dbReference type="PIRSF" id="PIRSF029509">
    <property type="entry name" value="UCP029509"/>
    <property type="match status" value="1"/>
</dbReference>
<evidence type="ECO:0000313" key="3">
    <source>
        <dbReference type="EMBL" id="SAY43198.1"/>
    </source>
</evidence>
<evidence type="ECO:0000256" key="1">
    <source>
        <dbReference type="SAM" id="Phobius"/>
    </source>
</evidence>
<dbReference type="AlphaFoldDB" id="A0A1C3HDU4"/>
<feature type="transmembrane region" description="Helical" evidence="1">
    <location>
        <begin position="52"/>
        <end position="74"/>
    </location>
</feature>
<reference evidence="3" key="1">
    <citation type="submission" date="2016-05" db="EMBL/GenBank/DDBJ databases">
        <authorList>
            <person name="Cock P.J.A."/>
            <person name="Cock P.J.A."/>
        </authorList>
    </citation>
    <scope>NUCLEOTIDE SEQUENCE</scope>
    <source>
        <strain evidence="3">PWN146_assembly</strain>
    </source>
</reference>
<accession>A0A1C3HDU4</accession>
<dbReference type="InterPro" id="IPR016923">
    <property type="entry name" value="UCP029509"/>
</dbReference>
<organism evidence="3">
    <name type="scientific">Serratia marcescens</name>
    <dbReference type="NCBI Taxonomy" id="615"/>
    <lineage>
        <taxon>Bacteria</taxon>
        <taxon>Pseudomonadati</taxon>
        <taxon>Pseudomonadota</taxon>
        <taxon>Gammaproteobacteria</taxon>
        <taxon>Enterobacterales</taxon>
        <taxon>Yersiniaceae</taxon>
        <taxon>Serratia</taxon>
    </lineage>
</organism>
<feature type="domain" description="DUF2231" evidence="2">
    <location>
        <begin position="22"/>
        <end position="130"/>
    </location>
</feature>
<sequence>MTTQTTARPSAVAVAVYEWLNPLPYGFFTAALIFDIIYACTANIQWVNGASWLIAIGLVFAIIPRLINLVQVWFGSGRLQGSPVKLHFWLNLIAIILAIINAFVHSRDAYAVVPQGLVLSAIVVALLSLANILLAVGARAK</sequence>
<evidence type="ECO:0000259" key="2">
    <source>
        <dbReference type="Pfam" id="PF09990"/>
    </source>
</evidence>
<feature type="transmembrane region" description="Helical" evidence="1">
    <location>
        <begin position="116"/>
        <end position="138"/>
    </location>
</feature>
<dbReference type="EMBL" id="LT575490">
    <property type="protein sequence ID" value="SAY43198.1"/>
    <property type="molecule type" value="Genomic_DNA"/>
</dbReference>